<sequence>MLDLEERWNRIQVGRQGSYSIERVESLHHYCKTTSRTRVILICILTPLPALCLAVLLECIPLSSPSEGWQANWLFWIRFNMMGLTINFAAVAQLKLFVPSLTVTFKKVLITSIGASVAL</sequence>
<accession>V9F2I7</accession>
<reference evidence="2 3" key="1">
    <citation type="submission" date="2013-11" db="EMBL/GenBank/DDBJ databases">
        <title>The Genome Sequence of Phytophthora parasitica P1569.</title>
        <authorList>
            <consortium name="The Broad Institute Genomics Platform"/>
            <person name="Russ C."/>
            <person name="Tyler B."/>
            <person name="Panabieres F."/>
            <person name="Shan W."/>
            <person name="Tripathy S."/>
            <person name="Grunwald N."/>
            <person name="Machado M."/>
            <person name="Johnson C.S."/>
            <person name="Arredondo F."/>
            <person name="Hong C."/>
            <person name="Coffey M."/>
            <person name="Young S.K."/>
            <person name="Zeng Q."/>
            <person name="Gargeya S."/>
            <person name="Fitzgerald M."/>
            <person name="Abouelleil A."/>
            <person name="Alvarado L."/>
            <person name="Chapman S.B."/>
            <person name="Gainer-Dewar J."/>
            <person name="Goldberg J."/>
            <person name="Griggs A."/>
            <person name="Gujja S."/>
            <person name="Hansen M."/>
            <person name="Howarth C."/>
            <person name="Imamovic A."/>
            <person name="Ireland A."/>
            <person name="Larimer J."/>
            <person name="McCowan C."/>
            <person name="Murphy C."/>
            <person name="Pearson M."/>
            <person name="Poon T.W."/>
            <person name="Priest M."/>
            <person name="Roberts A."/>
            <person name="Saif S."/>
            <person name="Shea T."/>
            <person name="Sykes S."/>
            <person name="Wortman J."/>
            <person name="Nusbaum C."/>
            <person name="Birren B."/>
        </authorList>
    </citation>
    <scope>NUCLEOTIDE SEQUENCE [LARGE SCALE GENOMIC DNA]</scope>
    <source>
        <strain evidence="2 3">P1569</strain>
    </source>
</reference>
<protein>
    <submittedName>
        <fullName evidence="2">Uncharacterized protein</fullName>
    </submittedName>
</protein>
<evidence type="ECO:0000256" key="1">
    <source>
        <dbReference type="SAM" id="Phobius"/>
    </source>
</evidence>
<organism evidence="2 3">
    <name type="scientific">Phytophthora nicotianae P1569</name>
    <dbReference type="NCBI Taxonomy" id="1317065"/>
    <lineage>
        <taxon>Eukaryota</taxon>
        <taxon>Sar</taxon>
        <taxon>Stramenopiles</taxon>
        <taxon>Oomycota</taxon>
        <taxon>Peronosporomycetes</taxon>
        <taxon>Peronosporales</taxon>
        <taxon>Peronosporaceae</taxon>
        <taxon>Phytophthora</taxon>
    </lineage>
</organism>
<evidence type="ECO:0000313" key="3">
    <source>
        <dbReference type="Proteomes" id="UP000018721"/>
    </source>
</evidence>
<keyword evidence="1" id="KW-0472">Membrane</keyword>
<evidence type="ECO:0000313" key="2">
    <source>
        <dbReference type="EMBL" id="ETI45755.1"/>
    </source>
</evidence>
<keyword evidence="3" id="KW-1185">Reference proteome</keyword>
<feature type="non-terminal residue" evidence="2">
    <location>
        <position position="119"/>
    </location>
</feature>
<keyword evidence="1" id="KW-0812">Transmembrane</keyword>
<feature type="transmembrane region" description="Helical" evidence="1">
    <location>
        <begin position="39"/>
        <end position="63"/>
    </location>
</feature>
<comment type="caution">
    <text evidence="2">The sequence shown here is derived from an EMBL/GenBank/DDBJ whole genome shotgun (WGS) entry which is preliminary data.</text>
</comment>
<dbReference type="HOGENOM" id="CLU_2067620_0_0_1"/>
<proteinExistence type="predicted"/>
<gene>
    <name evidence="2" type="ORF">F443_09760</name>
</gene>
<name>V9F2I7_PHYNI</name>
<feature type="transmembrane region" description="Helical" evidence="1">
    <location>
        <begin position="75"/>
        <end position="98"/>
    </location>
</feature>
<dbReference type="Proteomes" id="UP000018721">
    <property type="component" value="Unassembled WGS sequence"/>
</dbReference>
<keyword evidence="1" id="KW-1133">Transmembrane helix</keyword>
<dbReference type="AlphaFoldDB" id="V9F2I7"/>
<dbReference type="EMBL" id="ANIZ01001675">
    <property type="protein sequence ID" value="ETI45755.1"/>
    <property type="molecule type" value="Genomic_DNA"/>
</dbReference>